<evidence type="ECO:0000256" key="3">
    <source>
        <dbReference type="ARBA" id="ARBA00022694"/>
    </source>
</evidence>
<evidence type="ECO:0000259" key="6">
    <source>
        <dbReference type="Pfam" id="PF01509"/>
    </source>
</evidence>
<dbReference type="NCBIfam" id="TIGR00431">
    <property type="entry name" value="TruB"/>
    <property type="match status" value="1"/>
</dbReference>
<name>A0A974XH79_9FIRM</name>
<gene>
    <name evidence="5 8" type="primary">truB</name>
    <name evidence="8" type="ORF">J0B03_00930</name>
</gene>
<comment type="similarity">
    <text evidence="2 5">Belongs to the pseudouridine synthase TruB family. Type 1 subfamily.</text>
</comment>
<keyword evidence="9" id="KW-1185">Reference proteome</keyword>
<evidence type="ECO:0000313" key="9">
    <source>
        <dbReference type="Proteomes" id="UP000663499"/>
    </source>
</evidence>
<dbReference type="InterPro" id="IPR014780">
    <property type="entry name" value="tRNA_psdUridine_synth_TruB"/>
</dbReference>
<evidence type="ECO:0000256" key="2">
    <source>
        <dbReference type="ARBA" id="ARBA00005642"/>
    </source>
</evidence>
<dbReference type="Pfam" id="PF16198">
    <property type="entry name" value="TruB_C_2"/>
    <property type="match status" value="1"/>
</dbReference>
<dbReference type="RefSeq" id="WP_207300026.1">
    <property type="nucleotide sequence ID" value="NZ_CP071444.1"/>
</dbReference>
<keyword evidence="3 5" id="KW-0819">tRNA processing</keyword>
<dbReference type="GO" id="GO:0160148">
    <property type="term" value="F:tRNA pseudouridine(55) synthase activity"/>
    <property type="evidence" value="ECO:0007669"/>
    <property type="project" value="UniProtKB-EC"/>
</dbReference>
<dbReference type="PANTHER" id="PTHR13767">
    <property type="entry name" value="TRNA-PSEUDOURIDINE SYNTHASE"/>
    <property type="match status" value="1"/>
</dbReference>
<dbReference type="InterPro" id="IPR002501">
    <property type="entry name" value="PsdUridine_synth_N"/>
</dbReference>
<evidence type="ECO:0000256" key="5">
    <source>
        <dbReference type="HAMAP-Rule" id="MF_01080"/>
    </source>
</evidence>
<dbReference type="PANTHER" id="PTHR13767:SF2">
    <property type="entry name" value="PSEUDOURIDYLATE SYNTHASE TRUB1"/>
    <property type="match status" value="1"/>
</dbReference>
<feature type="domain" description="tRNA pseudouridylate synthase B C-terminal" evidence="7">
    <location>
        <begin position="171"/>
        <end position="228"/>
    </location>
</feature>
<feature type="active site" description="Nucleophile" evidence="5">
    <location>
        <position position="38"/>
    </location>
</feature>
<dbReference type="SUPFAM" id="SSF55120">
    <property type="entry name" value="Pseudouridine synthase"/>
    <property type="match status" value="1"/>
</dbReference>
<dbReference type="EMBL" id="CP071444">
    <property type="protein sequence ID" value="QSX08685.1"/>
    <property type="molecule type" value="Genomic_DNA"/>
</dbReference>
<dbReference type="GO" id="GO:1990481">
    <property type="term" value="P:mRNA pseudouridine synthesis"/>
    <property type="evidence" value="ECO:0007669"/>
    <property type="project" value="TreeGrafter"/>
</dbReference>
<evidence type="ECO:0000313" key="8">
    <source>
        <dbReference type="EMBL" id="QSX08685.1"/>
    </source>
</evidence>
<accession>A0A974XH79</accession>
<dbReference type="InterPro" id="IPR020103">
    <property type="entry name" value="PsdUridine_synth_cat_dom_sf"/>
</dbReference>
<dbReference type="HAMAP" id="MF_01080">
    <property type="entry name" value="TruB_bact"/>
    <property type="match status" value="1"/>
</dbReference>
<dbReference type="FunFam" id="3.30.2350.10:FF:000011">
    <property type="entry name" value="tRNA pseudouridine synthase B"/>
    <property type="match status" value="1"/>
</dbReference>
<dbReference type="InterPro" id="IPR032819">
    <property type="entry name" value="TruB_C"/>
</dbReference>
<reference evidence="8" key="1">
    <citation type="submission" date="2021-03" db="EMBL/GenBank/DDBJ databases">
        <title>Alkalibacter marinus sp. nov., isolated from tidal flat sediment.</title>
        <authorList>
            <person name="Namirimu T."/>
            <person name="Yang J.-A."/>
            <person name="Yang S.-H."/>
            <person name="Kim Y.-J."/>
            <person name="Kwon K.K."/>
        </authorList>
    </citation>
    <scope>NUCLEOTIDE SEQUENCE</scope>
    <source>
        <strain evidence="8">ES005</strain>
    </source>
</reference>
<feature type="domain" description="Pseudouridine synthase II N-terminal" evidence="6">
    <location>
        <begin position="23"/>
        <end position="170"/>
    </location>
</feature>
<dbReference type="KEGG" id="alka:J0B03_00930"/>
<organism evidence="8 9">
    <name type="scientific">Alkalibacter rhizosphaerae</name>
    <dbReference type="NCBI Taxonomy" id="2815577"/>
    <lineage>
        <taxon>Bacteria</taxon>
        <taxon>Bacillati</taxon>
        <taxon>Bacillota</taxon>
        <taxon>Clostridia</taxon>
        <taxon>Eubacteriales</taxon>
        <taxon>Eubacteriaceae</taxon>
        <taxon>Alkalibacter</taxon>
    </lineage>
</organism>
<keyword evidence="4 5" id="KW-0413">Isomerase</keyword>
<protein>
    <recommendedName>
        <fullName evidence="5">tRNA pseudouridine synthase B</fullName>
        <ecNumber evidence="5">5.4.99.25</ecNumber>
    </recommendedName>
    <alternativeName>
        <fullName evidence="5">tRNA pseudouridine(55) synthase</fullName>
        <shortName evidence="5">Psi55 synthase</shortName>
    </alternativeName>
    <alternativeName>
        <fullName evidence="5">tRNA pseudouridylate synthase</fullName>
    </alternativeName>
    <alternativeName>
        <fullName evidence="5">tRNA-uridine isomerase</fullName>
    </alternativeName>
</protein>
<sequence length="301" mass="33454">MNGLLNIYKNAGMTSHDVVHKIRKKCGIKKVGHGGTLDPMAQGVLPICIGQATRISGFLLDKDKTYGATMTLGATTDTYDREGEVLTLRPVHVTQQQIKEATASFLGVIDQVPPMYSALKKDGKKLYEYAREGITLDIPARKVTIHQLEVVRVDLPEVDLIVSCSKGTYIRSLIYDLGEMLGCGAHMSALERLQSGPFRVEDSILLNDLLEMDLEDIQKILIPMEKALSHMETVEIAEASKKYLVNGVVLYGRNIQGTLDDRRPGELVQLLCQGVFYGVGEIFLDGNWKKIKPKFIFSKEK</sequence>
<dbReference type="Gene3D" id="3.30.2350.10">
    <property type="entry name" value="Pseudouridine synthase"/>
    <property type="match status" value="1"/>
</dbReference>
<evidence type="ECO:0000259" key="7">
    <source>
        <dbReference type="Pfam" id="PF16198"/>
    </source>
</evidence>
<dbReference type="Proteomes" id="UP000663499">
    <property type="component" value="Chromosome"/>
</dbReference>
<evidence type="ECO:0000256" key="1">
    <source>
        <dbReference type="ARBA" id="ARBA00000385"/>
    </source>
</evidence>
<comment type="catalytic activity">
    <reaction evidence="1 5">
        <text>uridine(55) in tRNA = pseudouridine(55) in tRNA</text>
        <dbReference type="Rhea" id="RHEA:42532"/>
        <dbReference type="Rhea" id="RHEA-COMP:10101"/>
        <dbReference type="Rhea" id="RHEA-COMP:10102"/>
        <dbReference type="ChEBI" id="CHEBI:65314"/>
        <dbReference type="ChEBI" id="CHEBI:65315"/>
        <dbReference type="EC" id="5.4.99.25"/>
    </reaction>
</comment>
<dbReference type="CDD" id="cd02573">
    <property type="entry name" value="PseudoU_synth_EcTruB"/>
    <property type="match status" value="1"/>
</dbReference>
<proteinExistence type="inferred from homology"/>
<dbReference type="GO" id="GO:0031119">
    <property type="term" value="P:tRNA pseudouridine synthesis"/>
    <property type="evidence" value="ECO:0007669"/>
    <property type="project" value="UniProtKB-UniRule"/>
</dbReference>
<dbReference type="EC" id="5.4.99.25" evidence="5"/>
<evidence type="ECO:0000256" key="4">
    <source>
        <dbReference type="ARBA" id="ARBA00023235"/>
    </source>
</evidence>
<comment type="function">
    <text evidence="5">Responsible for synthesis of pseudouridine from uracil-55 in the psi GC loop of transfer RNAs.</text>
</comment>
<dbReference type="Pfam" id="PF01509">
    <property type="entry name" value="TruB_N"/>
    <property type="match status" value="1"/>
</dbReference>
<dbReference type="AlphaFoldDB" id="A0A974XH79"/>
<dbReference type="GO" id="GO:0003723">
    <property type="term" value="F:RNA binding"/>
    <property type="evidence" value="ECO:0007669"/>
    <property type="project" value="InterPro"/>
</dbReference>